<protein>
    <submittedName>
        <fullName evidence="9">Uncharacterized protein</fullName>
    </submittedName>
</protein>
<dbReference type="GO" id="GO:0042026">
    <property type="term" value="P:protein refolding"/>
    <property type="evidence" value="ECO:0007669"/>
    <property type="project" value="TreeGrafter"/>
</dbReference>
<dbReference type="Proteomes" id="UP000734854">
    <property type="component" value="Unassembled WGS sequence"/>
</dbReference>
<evidence type="ECO:0000256" key="1">
    <source>
        <dbReference type="ARBA" id="ARBA00022723"/>
    </source>
</evidence>
<dbReference type="InterPro" id="IPR036869">
    <property type="entry name" value="J_dom_sf"/>
</dbReference>
<name>A0A8J5F3W2_ZINOF</name>
<dbReference type="CDD" id="cd10719">
    <property type="entry name" value="DnaJ_zf"/>
    <property type="match status" value="1"/>
</dbReference>
<dbReference type="PROSITE" id="PS50076">
    <property type="entry name" value="DNAJ_2"/>
    <property type="match status" value="1"/>
</dbReference>
<keyword evidence="3 6" id="KW-0863">Zinc-finger</keyword>
<evidence type="ECO:0000313" key="9">
    <source>
        <dbReference type="EMBL" id="KAG6481046.1"/>
    </source>
</evidence>
<dbReference type="GO" id="GO:0051082">
    <property type="term" value="F:unfolded protein binding"/>
    <property type="evidence" value="ECO:0007669"/>
    <property type="project" value="InterPro"/>
</dbReference>
<dbReference type="InterPro" id="IPR002939">
    <property type="entry name" value="DnaJ_C"/>
</dbReference>
<dbReference type="InterPro" id="IPR018253">
    <property type="entry name" value="DnaJ_domain_CS"/>
</dbReference>
<dbReference type="CDD" id="cd06257">
    <property type="entry name" value="DnaJ"/>
    <property type="match status" value="1"/>
</dbReference>
<dbReference type="HAMAP" id="MF_01152">
    <property type="entry name" value="DnaJ"/>
    <property type="match status" value="1"/>
</dbReference>
<dbReference type="GO" id="GO:0009408">
    <property type="term" value="P:response to heat"/>
    <property type="evidence" value="ECO:0007669"/>
    <property type="project" value="InterPro"/>
</dbReference>
<dbReference type="InterPro" id="IPR012724">
    <property type="entry name" value="DnaJ"/>
</dbReference>
<dbReference type="PANTHER" id="PTHR43096:SF52">
    <property type="entry name" value="DNAJ HOMOLOG 1, MITOCHONDRIAL-RELATED"/>
    <property type="match status" value="1"/>
</dbReference>
<dbReference type="GO" id="GO:0005524">
    <property type="term" value="F:ATP binding"/>
    <property type="evidence" value="ECO:0007669"/>
    <property type="project" value="InterPro"/>
</dbReference>
<dbReference type="GO" id="GO:0008270">
    <property type="term" value="F:zinc ion binding"/>
    <property type="evidence" value="ECO:0007669"/>
    <property type="project" value="UniProtKB-KW"/>
</dbReference>
<dbReference type="SUPFAM" id="SSF46565">
    <property type="entry name" value="Chaperone J-domain"/>
    <property type="match status" value="1"/>
</dbReference>
<feature type="domain" description="CR-type" evidence="8">
    <location>
        <begin position="278"/>
        <end position="356"/>
    </location>
</feature>
<keyword evidence="5" id="KW-0143">Chaperone</keyword>
<dbReference type="EMBL" id="JACMSC010000016">
    <property type="protein sequence ID" value="KAG6481046.1"/>
    <property type="molecule type" value="Genomic_DNA"/>
</dbReference>
<reference evidence="9 10" key="1">
    <citation type="submission" date="2020-08" db="EMBL/GenBank/DDBJ databases">
        <title>Plant Genome Project.</title>
        <authorList>
            <person name="Zhang R.-G."/>
        </authorList>
    </citation>
    <scope>NUCLEOTIDE SEQUENCE [LARGE SCALE GENOMIC DNA]</scope>
    <source>
        <tissue evidence="9">Rhizome</tissue>
    </source>
</reference>
<evidence type="ECO:0000259" key="8">
    <source>
        <dbReference type="PROSITE" id="PS51188"/>
    </source>
</evidence>
<dbReference type="NCBIfam" id="NF008035">
    <property type="entry name" value="PRK10767.1"/>
    <property type="match status" value="1"/>
</dbReference>
<evidence type="ECO:0000256" key="5">
    <source>
        <dbReference type="ARBA" id="ARBA00023186"/>
    </source>
</evidence>
<dbReference type="Gene3D" id="2.10.230.10">
    <property type="entry name" value="Heat shock protein DnaJ, cysteine-rich domain"/>
    <property type="match status" value="1"/>
</dbReference>
<keyword evidence="4 6" id="KW-0862">Zinc</keyword>
<sequence length="511" mass="55845">MRDKTGNFVLPRANVMKLRDRLRNEEVAAGIETGQIGLRLVSKGDRLTTVAREWNIGFACFTDGRYTLPVKEHGVALAHRRLTYPGRFPVRKLGESSRWSASGNHCSSRSFFDGRSRAVRSFREATNASTRRNLFPKRFFHGTQSLSARDYYDVIGVSQNASAADIKKAYYALAKKLHPDTNKDDANAERKFQEVQRAYEVLKDEDKRRLYDQVGPDAYEQAASGSGPDGPGPFGTGFANPFGFGMEDLFKDIFGNRDYGGADMKVSLEISFMEAVLGCKKTVVFQAPVNCESCGGSGVPPGTRPETCKPCKGSGMVVSQNGPFMLQTTCSSCGGSGKTVKSLCKMCKGNRVVKGTKSVKVDVMAGVDDNETIKMYRSGGADPESNQPGDLYVTIKVREDPVFRRNKANIHVDAAISVTQAILGGTIQVPTLTGDVVVKVRPGTQPGQKVVLKGKGLKTRNGSSYGDQCVHFNVTIPANLTQKQRKLIEEFAKEEQRDYEKDEAAPARASG</sequence>
<dbReference type="Gene3D" id="1.10.287.110">
    <property type="entry name" value="DnaJ domain"/>
    <property type="match status" value="1"/>
</dbReference>
<dbReference type="InterPro" id="IPR008971">
    <property type="entry name" value="HSP40/DnaJ_pept-bd"/>
</dbReference>
<dbReference type="InterPro" id="IPR036410">
    <property type="entry name" value="HSP_DnaJ_Cys-rich_dom_sf"/>
</dbReference>
<evidence type="ECO:0000313" key="10">
    <source>
        <dbReference type="Proteomes" id="UP000734854"/>
    </source>
</evidence>
<dbReference type="PROSITE" id="PS00636">
    <property type="entry name" value="DNAJ_1"/>
    <property type="match status" value="1"/>
</dbReference>
<dbReference type="PRINTS" id="PR00625">
    <property type="entry name" value="JDOMAIN"/>
</dbReference>
<feature type="zinc finger region" description="CR-type" evidence="6">
    <location>
        <begin position="278"/>
        <end position="356"/>
    </location>
</feature>
<evidence type="ECO:0000259" key="7">
    <source>
        <dbReference type="PROSITE" id="PS50076"/>
    </source>
</evidence>
<dbReference type="GO" id="GO:0005783">
    <property type="term" value="C:endoplasmic reticulum"/>
    <property type="evidence" value="ECO:0007669"/>
    <property type="project" value="UniProtKB-ARBA"/>
</dbReference>
<dbReference type="PANTHER" id="PTHR43096">
    <property type="entry name" value="DNAJ HOMOLOG 1, MITOCHONDRIAL-RELATED"/>
    <property type="match status" value="1"/>
</dbReference>
<evidence type="ECO:0000256" key="2">
    <source>
        <dbReference type="ARBA" id="ARBA00022737"/>
    </source>
</evidence>
<dbReference type="Gene3D" id="2.60.260.20">
    <property type="entry name" value="Urease metallochaperone UreE, N-terminal domain"/>
    <property type="match status" value="2"/>
</dbReference>
<evidence type="ECO:0000256" key="3">
    <source>
        <dbReference type="ARBA" id="ARBA00022771"/>
    </source>
</evidence>
<evidence type="ECO:0000256" key="4">
    <source>
        <dbReference type="ARBA" id="ARBA00022833"/>
    </source>
</evidence>
<proteinExistence type="inferred from homology"/>
<dbReference type="InterPro" id="IPR001623">
    <property type="entry name" value="DnaJ_domain"/>
</dbReference>
<dbReference type="CDD" id="cd10747">
    <property type="entry name" value="DnaJ_C"/>
    <property type="match status" value="1"/>
</dbReference>
<keyword evidence="1 6" id="KW-0479">Metal-binding</keyword>
<dbReference type="SMART" id="SM00271">
    <property type="entry name" value="DnaJ"/>
    <property type="match status" value="1"/>
</dbReference>
<dbReference type="InterPro" id="IPR001305">
    <property type="entry name" value="HSP_DnaJ_Cys-rich_dom"/>
</dbReference>
<dbReference type="Pfam" id="PF01556">
    <property type="entry name" value="DnaJ_C"/>
    <property type="match status" value="1"/>
</dbReference>
<dbReference type="FunFam" id="2.60.260.20:FF:000005">
    <property type="entry name" value="Chaperone protein dnaJ 1, mitochondrial"/>
    <property type="match status" value="1"/>
</dbReference>
<dbReference type="Pfam" id="PF00226">
    <property type="entry name" value="DnaJ"/>
    <property type="match status" value="1"/>
</dbReference>
<dbReference type="GO" id="GO:0031072">
    <property type="term" value="F:heat shock protein binding"/>
    <property type="evidence" value="ECO:0007669"/>
    <property type="project" value="InterPro"/>
</dbReference>
<dbReference type="FunFam" id="2.10.230.10:FF:000002">
    <property type="entry name" value="Molecular chaperone DnaJ"/>
    <property type="match status" value="1"/>
</dbReference>
<evidence type="ECO:0000256" key="6">
    <source>
        <dbReference type="PROSITE-ProRule" id="PRU00546"/>
    </source>
</evidence>
<comment type="caution">
    <text evidence="9">The sequence shown here is derived from an EMBL/GenBank/DDBJ whole genome shotgun (WGS) entry which is preliminary data.</text>
</comment>
<dbReference type="PROSITE" id="PS51188">
    <property type="entry name" value="ZF_CR"/>
    <property type="match status" value="1"/>
</dbReference>
<dbReference type="AlphaFoldDB" id="A0A8J5F3W2"/>
<dbReference type="SUPFAM" id="SSF49493">
    <property type="entry name" value="HSP40/DnaJ peptide-binding domain"/>
    <property type="match status" value="2"/>
</dbReference>
<keyword evidence="2" id="KW-0677">Repeat</keyword>
<gene>
    <name evidence="9" type="ORF">ZIOFF_057638</name>
</gene>
<organism evidence="9 10">
    <name type="scientific">Zingiber officinale</name>
    <name type="common">Ginger</name>
    <name type="synonym">Amomum zingiber</name>
    <dbReference type="NCBI Taxonomy" id="94328"/>
    <lineage>
        <taxon>Eukaryota</taxon>
        <taxon>Viridiplantae</taxon>
        <taxon>Streptophyta</taxon>
        <taxon>Embryophyta</taxon>
        <taxon>Tracheophyta</taxon>
        <taxon>Spermatophyta</taxon>
        <taxon>Magnoliopsida</taxon>
        <taxon>Liliopsida</taxon>
        <taxon>Zingiberales</taxon>
        <taxon>Zingiberaceae</taxon>
        <taxon>Zingiber</taxon>
    </lineage>
</organism>
<dbReference type="SUPFAM" id="SSF57938">
    <property type="entry name" value="DnaJ/Hsp40 cysteine-rich domain"/>
    <property type="match status" value="1"/>
</dbReference>
<dbReference type="Pfam" id="PF00684">
    <property type="entry name" value="DnaJ_CXXCXGXG"/>
    <property type="match status" value="1"/>
</dbReference>
<accession>A0A8J5F3W2</accession>
<keyword evidence="10" id="KW-1185">Reference proteome</keyword>
<feature type="domain" description="J" evidence="7">
    <location>
        <begin position="150"/>
        <end position="215"/>
    </location>
</feature>